<protein>
    <submittedName>
        <fullName evidence="1">Uncharacterized protein</fullName>
    </submittedName>
</protein>
<dbReference type="NCBIfam" id="NF047838">
    <property type="entry name" value="SCO4402_fam"/>
    <property type="match status" value="1"/>
</dbReference>
<evidence type="ECO:0000313" key="1">
    <source>
        <dbReference type="EMBL" id="MFC5907251.1"/>
    </source>
</evidence>
<name>A0ABW1G2C2_9ACTN</name>
<dbReference type="Proteomes" id="UP001596174">
    <property type="component" value="Unassembled WGS sequence"/>
</dbReference>
<dbReference type="InterPro" id="IPR057705">
    <property type="entry name" value="DUF7945"/>
</dbReference>
<organism evidence="1 2">
    <name type="scientific">Streptacidiphilus monticola</name>
    <dbReference type="NCBI Taxonomy" id="2161674"/>
    <lineage>
        <taxon>Bacteria</taxon>
        <taxon>Bacillati</taxon>
        <taxon>Actinomycetota</taxon>
        <taxon>Actinomycetes</taxon>
        <taxon>Kitasatosporales</taxon>
        <taxon>Streptomycetaceae</taxon>
        <taxon>Streptacidiphilus</taxon>
    </lineage>
</organism>
<dbReference type="RefSeq" id="WP_380581482.1">
    <property type="nucleotide sequence ID" value="NZ_JBHSQJ010000031.1"/>
</dbReference>
<proteinExistence type="predicted"/>
<comment type="caution">
    <text evidence="1">The sequence shown here is derived from an EMBL/GenBank/DDBJ whole genome shotgun (WGS) entry which is preliminary data.</text>
</comment>
<dbReference type="EMBL" id="JBHSQJ010000031">
    <property type="protein sequence ID" value="MFC5907251.1"/>
    <property type="molecule type" value="Genomic_DNA"/>
</dbReference>
<evidence type="ECO:0000313" key="2">
    <source>
        <dbReference type="Proteomes" id="UP001596174"/>
    </source>
</evidence>
<accession>A0ABW1G2C2</accession>
<dbReference type="Pfam" id="PF25656">
    <property type="entry name" value="DUF7945"/>
    <property type="match status" value="1"/>
</dbReference>
<reference evidence="2" key="1">
    <citation type="journal article" date="2019" name="Int. J. Syst. Evol. Microbiol.">
        <title>The Global Catalogue of Microorganisms (GCM) 10K type strain sequencing project: providing services to taxonomists for standard genome sequencing and annotation.</title>
        <authorList>
            <consortium name="The Broad Institute Genomics Platform"/>
            <consortium name="The Broad Institute Genome Sequencing Center for Infectious Disease"/>
            <person name="Wu L."/>
            <person name="Ma J."/>
        </authorList>
    </citation>
    <scope>NUCLEOTIDE SEQUENCE [LARGE SCALE GENOMIC DNA]</scope>
    <source>
        <strain evidence="2">JCM 4816</strain>
    </source>
</reference>
<gene>
    <name evidence="1" type="ORF">ACFP3V_08470</name>
</gene>
<keyword evidence="2" id="KW-1185">Reference proteome</keyword>
<sequence>MTDGVSPPYQRAQIVEALRALADQEYQHRVWLAGEYPEVGFYDDFTLNVHVLHDDTLVLPDPGRSLGTTLRSPREVAAMAAVGASLEALFAALGLGVSDAEYLAAPEWRTVRSAAGAALAVLQPPQPGS</sequence>